<reference evidence="1" key="1">
    <citation type="submission" date="2023-07" db="EMBL/GenBank/DDBJ databases">
        <title>Fictibacillus sp. isolated from freshwater pond.</title>
        <authorList>
            <person name="Kirdat K."/>
            <person name="Bhat A."/>
            <person name="Mourya A."/>
            <person name="Yadav A."/>
        </authorList>
    </citation>
    <scope>NUCLEOTIDE SEQUENCE</scope>
    <source>
        <strain evidence="1">NE201</strain>
    </source>
</reference>
<dbReference type="SUPFAM" id="SSF82771">
    <property type="entry name" value="GIY-YIG endonuclease"/>
    <property type="match status" value="1"/>
</dbReference>
<dbReference type="Proteomes" id="UP001172721">
    <property type="component" value="Unassembled WGS sequence"/>
</dbReference>
<name>A0ABT8HUF5_9BACL</name>
<dbReference type="InterPro" id="IPR035901">
    <property type="entry name" value="GIY-YIG_endonuc_sf"/>
</dbReference>
<sequence>MNKNTNVKFEEIPDFIEDLKGVSGLYIFHTKRHIWYIGKTECFRNRFVNGYLKGRRAKQHVHEGLLQRIEPGLELSVVFSVMDKELLKNEELRVIGKACPWLNTKYNPRWSIGAIQRHIGLIINNSPREWTYEEIMRHLFFYYSGQIATKRIEEALTNKNSKLSLYCEPVSLQRILKPKKESA</sequence>
<dbReference type="RefSeq" id="WP_301165447.1">
    <property type="nucleotide sequence ID" value="NZ_JAUHTR010000003.1"/>
</dbReference>
<organism evidence="1 2">
    <name type="scientific">Fictibacillus fluitans</name>
    <dbReference type="NCBI Taxonomy" id="3058422"/>
    <lineage>
        <taxon>Bacteria</taxon>
        <taxon>Bacillati</taxon>
        <taxon>Bacillota</taxon>
        <taxon>Bacilli</taxon>
        <taxon>Bacillales</taxon>
        <taxon>Fictibacillaceae</taxon>
        <taxon>Fictibacillus</taxon>
    </lineage>
</organism>
<keyword evidence="2" id="KW-1185">Reference proteome</keyword>
<evidence type="ECO:0000313" key="2">
    <source>
        <dbReference type="Proteomes" id="UP001172721"/>
    </source>
</evidence>
<proteinExistence type="predicted"/>
<dbReference type="EMBL" id="JAUHTR010000003">
    <property type="protein sequence ID" value="MDN4524399.1"/>
    <property type="molecule type" value="Genomic_DNA"/>
</dbReference>
<protein>
    <recommendedName>
        <fullName evidence="3">GIY-YIG domain-containing protein</fullName>
    </recommendedName>
</protein>
<comment type="caution">
    <text evidence="1">The sequence shown here is derived from an EMBL/GenBank/DDBJ whole genome shotgun (WGS) entry which is preliminary data.</text>
</comment>
<gene>
    <name evidence="1" type="ORF">QYB97_07935</name>
</gene>
<evidence type="ECO:0008006" key="3">
    <source>
        <dbReference type="Google" id="ProtNLM"/>
    </source>
</evidence>
<accession>A0ABT8HUF5</accession>
<evidence type="ECO:0000313" key="1">
    <source>
        <dbReference type="EMBL" id="MDN4524399.1"/>
    </source>
</evidence>